<reference evidence="1 2" key="1">
    <citation type="submission" date="2022-11" db="EMBL/GenBank/DDBJ databases">
        <title>Spartinivicinus poritis sp. nov., isolated from scleractinian coral Porites lutea.</title>
        <authorList>
            <person name="Zhang G."/>
            <person name="Cai L."/>
            <person name="Wei Q."/>
        </authorList>
    </citation>
    <scope>NUCLEOTIDE SEQUENCE [LARGE SCALE GENOMIC DNA]</scope>
    <source>
        <strain evidence="1 2">A2-2</strain>
    </source>
</reference>
<sequence>MENHHTVLITGANRGLGLEAVKQYASAGWQVIATCRTPKTATELGQLAQENPSVSVYQLDINDLESITLLAKQLDQQAIDLLWCNAGVYGPKGIGLGEITADTWMDTLKTNTVAPLLLVQQFLPHIRRSQLKTIALMTSKMGSMEDNTSGGSYIYRSSKAGLNAVGKSLAEDLRSESIKVALLHPGWVKTDMGGPSALIDVTTSISGLRQVIKSLTLENSGSFYAYDGQEIPW</sequence>
<dbReference type="Gene3D" id="3.40.50.720">
    <property type="entry name" value="NAD(P)-binding Rossmann-like Domain"/>
    <property type="match status" value="1"/>
</dbReference>
<dbReference type="Pfam" id="PF00106">
    <property type="entry name" value="adh_short"/>
    <property type="match status" value="1"/>
</dbReference>
<dbReference type="RefSeq" id="WP_274688417.1">
    <property type="nucleotide sequence ID" value="NZ_JAPMOU010000008.1"/>
</dbReference>
<dbReference type="PANTHER" id="PTHR45458:SF1">
    <property type="entry name" value="SHORT CHAIN DEHYDROGENASE"/>
    <property type="match status" value="1"/>
</dbReference>
<dbReference type="PANTHER" id="PTHR45458">
    <property type="entry name" value="SHORT-CHAIN DEHYDROGENASE/REDUCTASE SDR"/>
    <property type="match status" value="1"/>
</dbReference>
<evidence type="ECO:0000313" key="1">
    <source>
        <dbReference type="EMBL" id="MDE1462058.1"/>
    </source>
</evidence>
<accession>A0ABT5U9B3</accession>
<dbReference type="InterPro" id="IPR002347">
    <property type="entry name" value="SDR_fam"/>
</dbReference>
<proteinExistence type="predicted"/>
<gene>
    <name evidence="1" type="ORF">ORQ98_08745</name>
</gene>
<evidence type="ECO:0000313" key="2">
    <source>
        <dbReference type="Proteomes" id="UP001528823"/>
    </source>
</evidence>
<dbReference type="SUPFAM" id="SSF51735">
    <property type="entry name" value="NAD(P)-binding Rossmann-fold domains"/>
    <property type="match status" value="1"/>
</dbReference>
<dbReference type="InterPro" id="IPR036291">
    <property type="entry name" value="NAD(P)-bd_dom_sf"/>
</dbReference>
<dbReference type="InterPro" id="IPR052184">
    <property type="entry name" value="SDR_enzymes"/>
</dbReference>
<protein>
    <submittedName>
        <fullName evidence="1">SDR family oxidoreductase</fullName>
    </submittedName>
</protein>
<dbReference type="Proteomes" id="UP001528823">
    <property type="component" value="Unassembled WGS sequence"/>
</dbReference>
<dbReference type="EMBL" id="JAPMOU010000008">
    <property type="protein sequence ID" value="MDE1462058.1"/>
    <property type="molecule type" value="Genomic_DNA"/>
</dbReference>
<comment type="caution">
    <text evidence="1">The sequence shown here is derived from an EMBL/GenBank/DDBJ whole genome shotgun (WGS) entry which is preliminary data.</text>
</comment>
<keyword evidence="2" id="KW-1185">Reference proteome</keyword>
<dbReference type="CDD" id="cd05325">
    <property type="entry name" value="carb_red_sniffer_like_SDR_c"/>
    <property type="match status" value="1"/>
</dbReference>
<name>A0ABT5U9B3_9GAMM</name>
<dbReference type="PRINTS" id="PR00081">
    <property type="entry name" value="GDHRDH"/>
</dbReference>
<organism evidence="1 2">
    <name type="scientific">Spartinivicinus poritis</name>
    <dbReference type="NCBI Taxonomy" id="2994640"/>
    <lineage>
        <taxon>Bacteria</taxon>
        <taxon>Pseudomonadati</taxon>
        <taxon>Pseudomonadota</taxon>
        <taxon>Gammaproteobacteria</taxon>
        <taxon>Oceanospirillales</taxon>
        <taxon>Zooshikellaceae</taxon>
        <taxon>Spartinivicinus</taxon>
    </lineage>
</organism>